<dbReference type="EMBL" id="KN880613">
    <property type="protein sequence ID" value="KIY64905.1"/>
    <property type="molecule type" value="Genomic_DNA"/>
</dbReference>
<organism evidence="2 3">
    <name type="scientific">Cylindrobasidium torrendii FP15055 ss-10</name>
    <dbReference type="NCBI Taxonomy" id="1314674"/>
    <lineage>
        <taxon>Eukaryota</taxon>
        <taxon>Fungi</taxon>
        <taxon>Dikarya</taxon>
        <taxon>Basidiomycota</taxon>
        <taxon>Agaricomycotina</taxon>
        <taxon>Agaricomycetes</taxon>
        <taxon>Agaricomycetidae</taxon>
        <taxon>Agaricales</taxon>
        <taxon>Marasmiineae</taxon>
        <taxon>Physalacriaceae</taxon>
        <taxon>Cylindrobasidium</taxon>
    </lineage>
</organism>
<gene>
    <name evidence="2" type="ORF">CYLTODRAFT_81973</name>
</gene>
<sequence>MPRRLPPSPLNLVAGPAPPRSFPKHTLPSVPRPVFYPAQASAGPAPRGTTRTAPVAFGGGIQIKKHIVSRGPWDHSGSIEVNIDVDTLVPLPLPAAVA</sequence>
<evidence type="ECO:0000256" key="1">
    <source>
        <dbReference type="SAM" id="MobiDB-lite"/>
    </source>
</evidence>
<feature type="region of interest" description="Disordered" evidence="1">
    <location>
        <begin position="1"/>
        <end position="52"/>
    </location>
</feature>
<evidence type="ECO:0000313" key="3">
    <source>
        <dbReference type="Proteomes" id="UP000054007"/>
    </source>
</evidence>
<name>A0A0D7B3W6_9AGAR</name>
<accession>A0A0D7B3W6</accession>
<dbReference type="Proteomes" id="UP000054007">
    <property type="component" value="Unassembled WGS sequence"/>
</dbReference>
<reference evidence="2 3" key="1">
    <citation type="journal article" date="2015" name="Fungal Genet. Biol.">
        <title>Evolution of novel wood decay mechanisms in Agaricales revealed by the genome sequences of Fistulina hepatica and Cylindrobasidium torrendii.</title>
        <authorList>
            <person name="Floudas D."/>
            <person name="Held B.W."/>
            <person name="Riley R."/>
            <person name="Nagy L.G."/>
            <person name="Koehler G."/>
            <person name="Ransdell A.S."/>
            <person name="Younus H."/>
            <person name="Chow J."/>
            <person name="Chiniquy J."/>
            <person name="Lipzen A."/>
            <person name="Tritt A."/>
            <person name="Sun H."/>
            <person name="Haridas S."/>
            <person name="LaButti K."/>
            <person name="Ohm R.A."/>
            <person name="Kues U."/>
            <person name="Blanchette R.A."/>
            <person name="Grigoriev I.V."/>
            <person name="Minto R.E."/>
            <person name="Hibbett D.S."/>
        </authorList>
    </citation>
    <scope>NUCLEOTIDE SEQUENCE [LARGE SCALE GENOMIC DNA]</scope>
    <source>
        <strain evidence="2 3">FP15055 ss-10</strain>
    </source>
</reference>
<keyword evidence="3" id="KW-1185">Reference proteome</keyword>
<dbReference type="AlphaFoldDB" id="A0A0D7B3W6"/>
<proteinExistence type="predicted"/>
<protein>
    <submittedName>
        <fullName evidence="2">Uncharacterized protein</fullName>
    </submittedName>
</protein>
<dbReference type="OrthoDB" id="3165590at2759"/>
<evidence type="ECO:0000313" key="2">
    <source>
        <dbReference type="EMBL" id="KIY64905.1"/>
    </source>
</evidence>